<sequence>MSLFDQFENADVVEAPAVTAGAFAPISSSATGTAATATGTRSQPSKSPAPVLVRMRTPQKQLLGLEQGFVSTAVPTHRLPVFCMDKVQFPFPIPKIRAVAVSSNFLAVAVEGSQVGKDGSRQQRILRIDLGKVDAIEDIEVPPRTKGDRIRRIFLDPTARHLLISTESGDNYYLHEKWKKPRILSKFRGILMESVAWGRPRGGTSDTSTGIMLVGSRQGHIFEAELSPTDEFMKREERHFKQVYTINDDSSPIVGLRYERFPAVPNKYVVLAATPTRLYQFIGVVNDGGDGGIFGDLFRHYDAHTGEVLSIFGRYQEIPGGIDHSELQFWSQYLEESGYPSIPKAFAWLTAPGIYHGSLVFGNQNAGDSVTDNAQLLPYPYSSTSREPSPSPLDTSTDDVPISINITEFHYILLFKDRVKAIHALNGEVVYDEELGMEFGETIVAMTSDPVKNTYWIYTTMALYELIVTDEDRDVWRLYLEKKSFDAALVYAKDDVQRDKIVTSQAEYYFSQGRYVLSAAYYAQSVSLSFEEIALRFITKNERDALKHYLLKKLERVKRQDATQITLLCTWLVEIFINRYNVLRDEVDGAKAAVEGLSGSSSSDVKEVEEARARQRRAEEEAKVCGDEFRQFLRSYKDRLDHTTTYNLIASHGRTEELLFFAELVGDFGRVIEYWVGEREWARAIDVICRQNLLEPYYKFSPMLMEYAPHETVNAWIKQPNLNPRNLIPALLKYEMSGSKGGEGQNQAIRYLQYAIGKLRNTDRAVHNYLLSLWVGQSSVGKEEGLLGFLRDEKEDPHYDMQYALRLCSQHQLTESCVQIYSAMGLYEQAVALALKHNDLELARINADKPEEDEALRKKLWLRIARHVVEEKRDIKQAMEYLKHSDLLKIEDVLPFFPDFVLIDDFKEEICRALEEYNEHIEGLKGEMDEAMRSAESIRLDIRELRNRYTSYYFSARS</sequence>
<dbReference type="EMBL" id="JADGJD010000958">
    <property type="protein sequence ID" value="KAJ3047447.1"/>
    <property type="molecule type" value="Genomic_DNA"/>
</dbReference>
<evidence type="ECO:0000259" key="6">
    <source>
        <dbReference type="Pfam" id="PF05131"/>
    </source>
</evidence>
<dbReference type="PANTHER" id="PTHR23323">
    <property type="entry name" value="VACUOLAR PROTEIN SORTING-ASSOCIATED PROTEIN"/>
    <property type="match status" value="1"/>
</dbReference>
<keyword evidence="2" id="KW-0863">Zinc-finger</keyword>
<dbReference type="GO" id="GO:0030897">
    <property type="term" value="C:HOPS complex"/>
    <property type="evidence" value="ECO:0007669"/>
    <property type="project" value="TreeGrafter"/>
</dbReference>
<feature type="domain" description="Pep3/Vps18 beta-propeller" evidence="6">
    <location>
        <begin position="80"/>
        <end position="468"/>
    </location>
</feature>
<dbReference type="Pfam" id="PF05131">
    <property type="entry name" value="Pep3_Vps18"/>
    <property type="match status" value="1"/>
</dbReference>
<gene>
    <name evidence="7" type="ORF">HK097_011523</name>
</gene>
<dbReference type="PANTHER" id="PTHR23323:SF26">
    <property type="entry name" value="VACUOLAR PROTEIN SORTING-ASSOCIATED PROTEIN 18 HOMOLOG"/>
    <property type="match status" value="1"/>
</dbReference>
<dbReference type="InterPro" id="IPR000547">
    <property type="entry name" value="Clathrin_H-chain/VPS_repeat"/>
</dbReference>
<keyword evidence="5" id="KW-0175">Coiled coil</keyword>
<comment type="caution">
    <text evidence="7">The sequence shown here is derived from an EMBL/GenBank/DDBJ whole genome shotgun (WGS) entry which is preliminary data.</text>
</comment>
<protein>
    <recommendedName>
        <fullName evidence="6">Pep3/Vps18 beta-propeller domain-containing protein</fullName>
    </recommendedName>
</protein>
<dbReference type="GO" id="GO:0008270">
    <property type="term" value="F:zinc ion binding"/>
    <property type="evidence" value="ECO:0007669"/>
    <property type="project" value="UniProtKB-KW"/>
</dbReference>
<accession>A0AAD5S7Q4</accession>
<dbReference type="PROSITE" id="PS50236">
    <property type="entry name" value="CHCR"/>
    <property type="match status" value="1"/>
</dbReference>
<feature type="coiled-coil region" evidence="5">
    <location>
        <begin position="907"/>
        <end position="948"/>
    </location>
</feature>
<keyword evidence="1" id="KW-0479">Metal-binding</keyword>
<organism evidence="7 8">
    <name type="scientific">Rhizophlyctis rosea</name>
    <dbReference type="NCBI Taxonomy" id="64517"/>
    <lineage>
        <taxon>Eukaryota</taxon>
        <taxon>Fungi</taxon>
        <taxon>Fungi incertae sedis</taxon>
        <taxon>Chytridiomycota</taxon>
        <taxon>Chytridiomycota incertae sedis</taxon>
        <taxon>Chytridiomycetes</taxon>
        <taxon>Rhizophlyctidales</taxon>
        <taxon>Rhizophlyctidaceae</taxon>
        <taxon>Rhizophlyctis</taxon>
    </lineage>
</organism>
<dbReference type="GO" id="GO:0048284">
    <property type="term" value="P:organelle fusion"/>
    <property type="evidence" value="ECO:0007669"/>
    <property type="project" value="TreeGrafter"/>
</dbReference>
<keyword evidence="8" id="KW-1185">Reference proteome</keyword>
<evidence type="ECO:0000256" key="5">
    <source>
        <dbReference type="SAM" id="Coils"/>
    </source>
</evidence>
<evidence type="ECO:0000256" key="2">
    <source>
        <dbReference type="ARBA" id="ARBA00022771"/>
    </source>
</evidence>
<keyword evidence="3" id="KW-0862">Zinc</keyword>
<evidence type="ECO:0000256" key="1">
    <source>
        <dbReference type="ARBA" id="ARBA00022723"/>
    </source>
</evidence>
<dbReference type="GO" id="GO:0006886">
    <property type="term" value="P:intracellular protein transport"/>
    <property type="evidence" value="ECO:0007669"/>
    <property type="project" value="UniProtKB-UniRule"/>
</dbReference>
<name>A0AAD5S7Q4_9FUNG</name>
<evidence type="ECO:0000313" key="8">
    <source>
        <dbReference type="Proteomes" id="UP001212841"/>
    </source>
</evidence>
<evidence type="ECO:0000313" key="7">
    <source>
        <dbReference type="EMBL" id="KAJ3047447.1"/>
    </source>
</evidence>
<evidence type="ECO:0000256" key="3">
    <source>
        <dbReference type="ARBA" id="ARBA00022833"/>
    </source>
</evidence>
<dbReference type="GO" id="GO:0006904">
    <property type="term" value="P:vesicle docking involved in exocytosis"/>
    <property type="evidence" value="ECO:0007669"/>
    <property type="project" value="TreeGrafter"/>
</dbReference>
<dbReference type="GO" id="GO:0030674">
    <property type="term" value="F:protein-macromolecule adaptor activity"/>
    <property type="evidence" value="ECO:0007669"/>
    <property type="project" value="TreeGrafter"/>
</dbReference>
<evidence type="ECO:0000256" key="4">
    <source>
        <dbReference type="PROSITE-ProRule" id="PRU01006"/>
    </source>
</evidence>
<feature type="repeat" description="CHCR" evidence="4">
    <location>
        <begin position="719"/>
        <end position="877"/>
    </location>
</feature>
<reference evidence="7" key="1">
    <citation type="submission" date="2020-05" db="EMBL/GenBank/DDBJ databases">
        <title>Phylogenomic resolution of chytrid fungi.</title>
        <authorList>
            <person name="Stajich J.E."/>
            <person name="Amses K."/>
            <person name="Simmons R."/>
            <person name="Seto K."/>
            <person name="Myers J."/>
            <person name="Bonds A."/>
            <person name="Quandt C.A."/>
            <person name="Barry K."/>
            <person name="Liu P."/>
            <person name="Grigoriev I."/>
            <person name="Longcore J.E."/>
            <person name="James T.Y."/>
        </authorList>
    </citation>
    <scope>NUCLEOTIDE SEQUENCE</scope>
    <source>
        <strain evidence="7">JEL0318</strain>
    </source>
</reference>
<proteinExistence type="predicted"/>
<dbReference type="AlphaFoldDB" id="A0AAD5S7Q4"/>
<dbReference type="GO" id="GO:0007033">
    <property type="term" value="P:vacuole organization"/>
    <property type="evidence" value="ECO:0007669"/>
    <property type="project" value="TreeGrafter"/>
</dbReference>
<dbReference type="GO" id="GO:0005768">
    <property type="term" value="C:endosome"/>
    <property type="evidence" value="ECO:0007669"/>
    <property type="project" value="TreeGrafter"/>
</dbReference>
<dbReference type="InterPro" id="IPR007810">
    <property type="entry name" value="Pep3/Vps18_beta-prop"/>
</dbReference>
<dbReference type="Proteomes" id="UP001212841">
    <property type="component" value="Unassembled WGS sequence"/>
</dbReference>
<dbReference type="GO" id="GO:0007032">
    <property type="term" value="P:endosome organization"/>
    <property type="evidence" value="ECO:0007669"/>
    <property type="project" value="TreeGrafter"/>
</dbReference>